<evidence type="ECO:0000313" key="3">
    <source>
        <dbReference type="EMBL" id="ACO62200.1"/>
    </source>
</evidence>
<feature type="compositionally biased region" description="Basic and acidic residues" evidence="2">
    <location>
        <begin position="158"/>
        <end position="172"/>
    </location>
</feature>
<gene>
    <name evidence="3" type="ORF">MICPUN_99459</name>
</gene>
<feature type="compositionally biased region" description="Basic residues" evidence="2">
    <location>
        <begin position="129"/>
        <end position="138"/>
    </location>
</feature>
<sequence>MSDPEDEEPAMEEEEEEELEVEEGDEEQFEEGEEGEELEEGEEGEMEEGEEGEEDLEEGEEEPEEEPEEGEYEEEDDGDVADEFSEERPDASPEGRKSKSSKGGRSSKGPDPEYPTEPESDSDDDALSRRRRKNKLSKAARDPYRFVRDSDDESISSGRDRRGGEPWRTKMDGKTEYNTLANEVRNYSMHRPPGPDGRAHRMEDLPVKLAFEHLSSLAGMSEKVQNAINLSRNLFQRRVDKMEKGVMFKAWRGWLLVQHDFNNKRNILTRAVNKMKRRRLYKAFSKWAELHNKAHRPSHFDKAARAVVLGGCRRRTFGAWREHTKDVRRQFKMAAHTARMREEFLERLVEAGLRQVMHKRIRRAWDAFDKFSEVRRAKRNKARQVIGRAMNREQARAFGRWREYVAQLNKQHGQLKRAVARMSKATMARAFDAWQGQQLHKKRCLMKIIKGTQARAFAKWQDNLRLLRKARIVFARWNQRTRYAAFNGWWLNVEEKRRQTEMCSKICKRILNRAVRNAWAQWMYCVEQSFGCTLEQVKALRDQNARLRRDNERFVRLVDSGEWGRGRVEELSEAGRLLRDERKQLEDLIRSIKDEKDGFVKDAELQAREARALKDRLVSGNFVQRNKLNVRGGSAFNSMQRVLKQDLIDSGAAARQRHMLGGAVHNVDRLAMDKVSVFADGEIQMQAVKRAPPPFARGGARRPAPPPLRAAPPPVPMPRTTAPRPASAPRDEEGENVLVEALSSLTADEVDALEDILKRGRTDAALV</sequence>
<keyword evidence="1" id="KW-0175">Coiled coil</keyword>
<evidence type="ECO:0000256" key="2">
    <source>
        <dbReference type="SAM" id="MobiDB-lite"/>
    </source>
</evidence>
<dbReference type="RefSeq" id="XP_002500942.1">
    <property type="nucleotide sequence ID" value="XM_002500896.1"/>
</dbReference>
<dbReference type="AlphaFoldDB" id="C1E1P0"/>
<evidence type="ECO:0000313" key="4">
    <source>
        <dbReference type="Proteomes" id="UP000002009"/>
    </source>
</evidence>
<dbReference type="OrthoDB" id="566935at2759"/>
<proteinExistence type="predicted"/>
<dbReference type="STRING" id="296587.C1E1P0"/>
<protein>
    <recommendedName>
        <fullName evidence="5">Sfi1 spindle body domain-containing protein</fullName>
    </recommendedName>
</protein>
<feature type="region of interest" description="Disordered" evidence="2">
    <location>
        <begin position="1"/>
        <end position="172"/>
    </location>
</feature>
<name>C1E1P0_MICCC</name>
<feature type="compositionally biased region" description="Acidic residues" evidence="2">
    <location>
        <begin position="1"/>
        <end position="85"/>
    </location>
</feature>
<feature type="coiled-coil region" evidence="1">
    <location>
        <begin position="537"/>
        <end position="598"/>
    </location>
</feature>
<organism evidence="3 4">
    <name type="scientific">Micromonas commoda (strain RCC299 / NOUM17 / CCMP2709)</name>
    <name type="common">Picoplanktonic green alga</name>
    <dbReference type="NCBI Taxonomy" id="296587"/>
    <lineage>
        <taxon>Eukaryota</taxon>
        <taxon>Viridiplantae</taxon>
        <taxon>Chlorophyta</taxon>
        <taxon>Mamiellophyceae</taxon>
        <taxon>Mamiellales</taxon>
        <taxon>Mamiellaceae</taxon>
        <taxon>Micromonas</taxon>
    </lineage>
</organism>
<feature type="compositionally biased region" description="Basic and acidic residues" evidence="2">
    <location>
        <begin position="139"/>
        <end position="149"/>
    </location>
</feature>
<feature type="region of interest" description="Disordered" evidence="2">
    <location>
        <begin position="692"/>
        <end position="736"/>
    </location>
</feature>
<keyword evidence="4" id="KW-1185">Reference proteome</keyword>
<evidence type="ECO:0008006" key="5">
    <source>
        <dbReference type="Google" id="ProtNLM"/>
    </source>
</evidence>
<dbReference type="InParanoid" id="C1E1P0"/>
<evidence type="ECO:0000256" key="1">
    <source>
        <dbReference type="SAM" id="Coils"/>
    </source>
</evidence>
<feature type="compositionally biased region" description="Low complexity" evidence="2">
    <location>
        <begin position="718"/>
        <end position="728"/>
    </location>
</feature>
<dbReference type="OMA" id="FKAWRGW"/>
<dbReference type="GeneID" id="8241709"/>
<feature type="compositionally biased region" description="Pro residues" evidence="2">
    <location>
        <begin position="703"/>
        <end position="717"/>
    </location>
</feature>
<dbReference type="eggNOG" id="ENOG502S6F1">
    <property type="taxonomic scope" value="Eukaryota"/>
</dbReference>
<dbReference type="KEGG" id="mis:MICPUN_99459"/>
<dbReference type="Proteomes" id="UP000002009">
    <property type="component" value="Chromosome 3"/>
</dbReference>
<accession>C1E1P0</accession>
<feature type="compositionally biased region" description="Basic and acidic residues" evidence="2">
    <location>
        <begin position="86"/>
        <end position="97"/>
    </location>
</feature>
<dbReference type="EMBL" id="CP001324">
    <property type="protein sequence ID" value="ACO62200.1"/>
    <property type="molecule type" value="Genomic_DNA"/>
</dbReference>
<reference evidence="3 4" key="1">
    <citation type="journal article" date="2009" name="Science">
        <title>Green evolution and dynamic adaptations revealed by genomes of the marine picoeukaryotes Micromonas.</title>
        <authorList>
            <person name="Worden A.Z."/>
            <person name="Lee J.H."/>
            <person name="Mock T."/>
            <person name="Rouze P."/>
            <person name="Simmons M.P."/>
            <person name="Aerts A.L."/>
            <person name="Allen A.E."/>
            <person name="Cuvelier M.L."/>
            <person name="Derelle E."/>
            <person name="Everett M.V."/>
            <person name="Foulon E."/>
            <person name="Grimwood J."/>
            <person name="Gundlach H."/>
            <person name="Henrissat B."/>
            <person name="Napoli C."/>
            <person name="McDonald S.M."/>
            <person name="Parker M.S."/>
            <person name="Rombauts S."/>
            <person name="Salamov A."/>
            <person name="Von Dassow P."/>
            <person name="Badger J.H."/>
            <person name="Coutinho P.M."/>
            <person name="Demir E."/>
            <person name="Dubchak I."/>
            <person name="Gentemann C."/>
            <person name="Eikrem W."/>
            <person name="Gready J.E."/>
            <person name="John U."/>
            <person name="Lanier W."/>
            <person name="Lindquist E.A."/>
            <person name="Lucas S."/>
            <person name="Mayer K.F."/>
            <person name="Moreau H."/>
            <person name="Not F."/>
            <person name="Otillar R."/>
            <person name="Panaud O."/>
            <person name="Pangilinan J."/>
            <person name="Paulsen I."/>
            <person name="Piegu B."/>
            <person name="Poliakov A."/>
            <person name="Robbens S."/>
            <person name="Schmutz J."/>
            <person name="Toulza E."/>
            <person name="Wyss T."/>
            <person name="Zelensky A."/>
            <person name="Zhou K."/>
            <person name="Armbrust E.V."/>
            <person name="Bhattacharya D."/>
            <person name="Goodenough U.W."/>
            <person name="Van de Peer Y."/>
            <person name="Grigoriev I.V."/>
        </authorList>
    </citation>
    <scope>NUCLEOTIDE SEQUENCE [LARGE SCALE GENOMIC DNA]</scope>
    <source>
        <strain evidence="4">RCC299 / NOUM17</strain>
    </source>
</reference>
<feature type="compositionally biased region" description="Acidic residues" evidence="2">
    <location>
        <begin position="114"/>
        <end position="125"/>
    </location>
</feature>